<evidence type="ECO:0000256" key="1">
    <source>
        <dbReference type="SAM" id="MobiDB-lite"/>
    </source>
</evidence>
<feature type="compositionally biased region" description="Pro residues" evidence="1">
    <location>
        <begin position="234"/>
        <end position="249"/>
    </location>
</feature>
<feature type="region of interest" description="Disordered" evidence="1">
    <location>
        <begin position="66"/>
        <end position="95"/>
    </location>
</feature>
<dbReference type="OrthoDB" id="2791511at2759"/>
<protein>
    <submittedName>
        <fullName evidence="2">Uncharacterized protein</fullName>
    </submittedName>
</protein>
<evidence type="ECO:0000313" key="3">
    <source>
        <dbReference type="Proteomes" id="UP000613580"/>
    </source>
</evidence>
<proteinExistence type="predicted"/>
<name>A0A8H6W1B2_MYCCL</name>
<sequence length="249" mass="26447">MFILPARVAAHPLADFNPQSSLNSSTWVALGARSLIAALLVLALVRGLFALASLLRGRPKALAISVESEKQGSTHSTQPHAAPAQKHQSTAGDAAIPAKPRARARWWNGLLGFSLHWETLDIPRPRMTLAEALPITLHPPPAPAMRGRYVYRGGRGVGFARPSRPEAALAARHVVEAPPAAIYESQTPASMAKLIMSRHTYRRPAPAPSAPSLTSASAPSSASTRRSLRTIVPLLPPSPSPSPPEDAEP</sequence>
<gene>
    <name evidence="2" type="ORF">HMN09_01117200</name>
</gene>
<comment type="caution">
    <text evidence="2">The sequence shown here is derived from an EMBL/GenBank/DDBJ whole genome shotgun (WGS) entry which is preliminary data.</text>
</comment>
<evidence type="ECO:0000313" key="2">
    <source>
        <dbReference type="EMBL" id="KAF7295749.1"/>
    </source>
</evidence>
<feature type="region of interest" description="Disordered" evidence="1">
    <location>
        <begin position="202"/>
        <end position="249"/>
    </location>
</feature>
<dbReference type="AlphaFoldDB" id="A0A8H6W1B2"/>
<organism evidence="2 3">
    <name type="scientific">Mycena chlorophos</name>
    <name type="common">Agaric fungus</name>
    <name type="synonym">Agaricus chlorophos</name>
    <dbReference type="NCBI Taxonomy" id="658473"/>
    <lineage>
        <taxon>Eukaryota</taxon>
        <taxon>Fungi</taxon>
        <taxon>Dikarya</taxon>
        <taxon>Basidiomycota</taxon>
        <taxon>Agaricomycotina</taxon>
        <taxon>Agaricomycetes</taxon>
        <taxon>Agaricomycetidae</taxon>
        <taxon>Agaricales</taxon>
        <taxon>Marasmiineae</taxon>
        <taxon>Mycenaceae</taxon>
        <taxon>Mycena</taxon>
    </lineage>
</organism>
<dbReference type="EMBL" id="JACAZE010000018">
    <property type="protein sequence ID" value="KAF7295749.1"/>
    <property type="molecule type" value="Genomic_DNA"/>
</dbReference>
<reference evidence="2" key="1">
    <citation type="submission" date="2020-05" db="EMBL/GenBank/DDBJ databases">
        <title>Mycena genomes resolve the evolution of fungal bioluminescence.</title>
        <authorList>
            <person name="Tsai I.J."/>
        </authorList>
    </citation>
    <scope>NUCLEOTIDE SEQUENCE</scope>
    <source>
        <strain evidence="2">110903Hualien_Pintung</strain>
    </source>
</reference>
<keyword evidence="3" id="KW-1185">Reference proteome</keyword>
<feature type="compositionally biased region" description="Low complexity" evidence="1">
    <location>
        <begin position="210"/>
        <end position="225"/>
    </location>
</feature>
<accession>A0A8H6W1B2</accession>
<dbReference type="Proteomes" id="UP000613580">
    <property type="component" value="Unassembled WGS sequence"/>
</dbReference>